<dbReference type="InterPro" id="IPR036291">
    <property type="entry name" value="NAD(P)-bd_dom_sf"/>
</dbReference>
<evidence type="ECO:0000256" key="1">
    <source>
        <dbReference type="ARBA" id="ARBA00023002"/>
    </source>
</evidence>
<dbReference type="SUPFAM" id="SSF52413">
    <property type="entry name" value="UDP-glucose/GDP-mannose dehydrogenase C-terminal domain"/>
    <property type="match status" value="1"/>
</dbReference>
<dbReference type="InterPro" id="IPR001732">
    <property type="entry name" value="UDP-Glc/GDP-Man_DH_N"/>
</dbReference>
<gene>
    <name evidence="5" type="primary">wbpA</name>
    <name evidence="5" type="ORF">LOM8899_03472</name>
</gene>
<keyword evidence="1 5" id="KW-0560">Oxidoreductase</keyword>
<dbReference type="InterPro" id="IPR017476">
    <property type="entry name" value="UDP-Glc/GDP-Man"/>
</dbReference>
<organism evidence="5 6">
    <name type="scientific">Flavimaricola marinus</name>
    <dbReference type="NCBI Taxonomy" id="1819565"/>
    <lineage>
        <taxon>Bacteria</taxon>
        <taxon>Pseudomonadati</taxon>
        <taxon>Pseudomonadota</taxon>
        <taxon>Alphaproteobacteria</taxon>
        <taxon>Rhodobacterales</taxon>
        <taxon>Paracoccaceae</taxon>
        <taxon>Flavimaricola</taxon>
    </lineage>
</organism>
<dbReference type="OrthoDB" id="9803238at2"/>
<name>A0A238LHV3_9RHOB</name>
<dbReference type="SUPFAM" id="SSF51735">
    <property type="entry name" value="NAD(P)-binding Rossmann-fold domains"/>
    <property type="match status" value="1"/>
</dbReference>
<dbReference type="GO" id="GO:0016628">
    <property type="term" value="F:oxidoreductase activity, acting on the CH-CH group of donors, NAD or NADP as acceptor"/>
    <property type="evidence" value="ECO:0007669"/>
    <property type="project" value="InterPro"/>
</dbReference>
<dbReference type="PANTHER" id="PTHR43491">
    <property type="entry name" value="UDP-N-ACETYL-D-MANNOSAMINE DEHYDROGENASE"/>
    <property type="match status" value="1"/>
</dbReference>
<dbReference type="RefSeq" id="WP_093993495.1">
    <property type="nucleotide sequence ID" value="NZ_FXZK01000008.1"/>
</dbReference>
<feature type="domain" description="UDP-glucose/GDP-mannose dehydrogenase C-terminal" evidence="4">
    <location>
        <begin position="331"/>
        <end position="428"/>
    </location>
</feature>
<dbReference type="Gene3D" id="3.40.50.720">
    <property type="entry name" value="NAD(P)-binding Rossmann-like Domain"/>
    <property type="match status" value="2"/>
</dbReference>
<dbReference type="GO" id="GO:0047004">
    <property type="term" value="F:UDP-N-acetylglucosamine 6-dehydrogenase activity"/>
    <property type="evidence" value="ECO:0007669"/>
    <property type="project" value="UniProtKB-EC"/>
</dbReference>
<dbReference type="Proteomes" id="UP000201613">
    <property type="component" value="Unassembled WGS sequence"/>
</dbReference>
<keyword evidence="2" id="KW-0520">NAD</keyword>
<proteinExistence type="inferred from homology"/>
<evidence type="ECO:0000256" key="2">
    <source>
        <dbReference type="ARBA" id="ARBA00023027"/>
    </source>
</evidence>
<dbReference type="SUPFAM" id="SSF48179">
    <property type="entry name" value="6-phosphogluconate dehydrogenase C-terminal domain-like"/>
    <property type="match status" value="1"/>
</dbReference>
<evidence type="ECO:0000313" key="6">
    <source>
        <dbReference type="Proteomes" id="UP000201613"/>
    </source>
</evidence>
<dbReference type="EMBL" id="FXZK01000008">
    <property type="protein sequence ID" value="SMY09307.1"/>
    <property type="molecule type" value="Genomic_DNA"/>
</dbReference>
<evidence type="ECO:0000256" key="3">
    <source>
        <dbReference type="PIRNR" id="PIRNR000124"/>
    </source>
</evidence>
<evidence type="ECO:0000313" key="5">
    <source>
        <dbReference type="EMBL" id="SMY09307.1"/>
    </source>
</evidence>
<keyword evidence="6" id="KW-1185">Reference proteome</keyword>
<dbReference type="PIRSF" id="PIRSF500136">
    <property type="entry name" value="UDP_ManNAc_DH"/>
    <property type="match status" value="1"/>
</dbReference>
<evidence type="ECO:0000259" key="4">
    <source>
        <dbReference type="SMART" id="SM00984"/>
    </source>
</evidence>
<dbReference type="InterPro" id="IPR028359">
    <property type="entry name" value="UDP_ManNAc/GlcNAc_DH"/>
</dbReference>
<dbReference type="SMART" id="SM00984">
    <property type="entry name" value="UDPG_MGDP_dh_C"/>
    <property type="match status" value="1"/>
</dbReference>
<dbReference type="GO" id="GO:0000271">
    <property type="term" value="P:polysaccharide biosynthetic process"/>
    <property type="evidence" value="ECO:0007669"/>
    <property type="project" value="InterPro"/>
</dbReference>
<dbReference type="InterPro" id="IPR036220">
    <property type="entry name" value="UDP-Glc/GDP-Man_DH_C_sf"/>
</dbReference>
<dbReference type="PANTHER" id="PTHR43491:SF1">
    <property type="entry name" value="UDP-N-ACETYL-D-MANNOSAMINE DEHYDROGENASE"/>
    <property type="match status" value="1"/>
</dbReference>
<dbReference type="AlphaFoldDB" id="A0A238LHV3"/>
<reference evidence="5 6" key="1">
    <citation type="submission" date="2017-05" db="EMBL/GenBank/DDBJ databases">
        <authorList>
            <person name="Song R."/>
            <person name="Chenine A.L."/>
            <person name="Ruprecht R.M."/>
        </authorList>
    </citation>
    <scope>NUCLEOTIDE SEQUENCE [LARGE SCALE GENOMIC DNA]</scope>
    <source>
        <strain evidence="5 6">CECT 8899</strain>
    </source>
</reference>
<dbReference type="PIRSF" id="PIRSF000124">
    <property type="entry name" value="UDPglc_GDPman_dh"/>
    <property type="match status" value="1"/>
</dbReference>
<protein>
    <submittedName>
        <fullName evidence="5">UDP-N-acetyl-D-glucosamine 6-dehydrogenase</fullName>
        <ecNumber evidence="5">1.1.1.136</ecNumber>
    </submittedName>
</protein>
<accession>A0A238LHV3</accession>
<sequence length="441" mass="47683">MTALTDLERRLETKTARVGVVGLGYVGLPLILRLSEAGFPVTGFDVNARHLARLVDGRSPFNHIADAEVAALTGRDTLLTGDFAHAADLDVVILCVPTPLDKYKQPNLDYVINSLKSAAPYLHSGMMVSLESTTWPGTTEEIMQPIIEAQGLTVGTDVALVFSPEREDPGNAHFTLRQIPKVVGGVTPACLSAGVLLYSAIVDQVVPVSSTKAAELTKLLENIQRSVNIGLINEMKIIANAMGIDIFEVVDAASTKPFGFTRYTPGPGLGGHCIPIDPFYLTWKAREYGLNTRFIELSGEINGRMPHYVVDELVARLSEVSGLAIRGARILVAGLAYKKNINDLRESPALEIMTLLRGMGADVCYHDPLIPTVPRTREYGDLEGMASVDINSRQWDGAIVVTDHDSLDSAALLARSDVLIDTRNIYGGSRHPEAGKKIFVA</sequence>
<dbReference type="Pfam" id="PF03720">
    <property type="entry name" value="UDPG_MGDP_dh_C"/>
    <property type="match status" value="1"/>
</dbReference>
<dbReference type="GO" id="GO:0051287">
    <property type="term" value="F:NAD binding"/>
    <property type="evidence" value="ECO:0007669"/>
    <property type="project" value="InterPro"/>
</dbReference>
<dbReference type="InterPro" id="IPR014027">
    <property type="entry name" value="UDP-Glc/GDP-Man_DH_C"/>
</dbReference>
<dbReference type="InterPro" id="IPR014026">
    <property type="entry name" value="UDP-Glc/GDP-Man_DH_dimer"/>
</dbReference>
<dbReference type="Pfam" id="PF00984">
    <property type="entry name" value="UDPG_MGDP_dh"/>
    <property type="match status" value="1"/>
</dbReference>
<dbReference type="NCBIfam" id="TIGR03026">
    <property type="entry name" value="NDP-sugDHase"/>
    <property type="match status" value="1"/>
</dbReference>
<dbReference type="EC" id="1.1.1.136" evidence="5"/>
<dbReference type="Pfam" id="PF03721">
    <property type="entry name" value="UDPG_MGDP_dh_N"/>
    <property type="match status" value="1"/>
</dbReference>
<comment type="similarity">
    <text evidence="3">Belongs to the UDP-glucose/GDP-mannose dehydrogenase family.</text>
</comment>
<dbReference type="InterPro" id="IPR008927">
    <property type="entry name" value="6-PGluconate_DH-like_C_sf"/>
</dbReference>